<feature type="region of interest" description="Disordered" evidence="1">
    <location>
        <begin position="144"/>
        <end position="308"/>
    </location>
</feature>
<feature type="region of interest" description="Disordered" evidence="1">
    <location>
        <begin position="1"/>
        <end position="34"/>
    </location>
</feature>
<organism evidence="2 3">
    <name type="scientific">Penicillium egyptiacum</name>
    <dbReference type="NCBI Taxonomy" id="1303716"/>
    <lineage>
        <taxon>Eukaryota</taxon>
        <taxon>Fungi</taxon>
        <taxon>Dikarya</taxon>
        <taxon>Ascomycota</taxon>
        <taxon>Pezizomycotina</taxon>
        <taxon>Eurotiomycetes</taxon>
        <taxon>Eurotiomycetidae</taxon>
        <taxon>Eurotiales</taxon>
        <taxon>Aspergillaceae</taxon>
        <taxon>Penicillium</taxon>
    </lineage>
</organism>
<reference evidence="2" key="1">
    <citation type="submission" date="2021-07" db="EMBL/GenBank/DDBJ databases">
        <authorList>
            <person name="Branca A.L. A."/>
        </authorList>
    </citation>
    <scope>NUCLEOTIDE SEQUENCE</scope>
</reference>
<sequence>MGVSGSNLSGRPLRMQAQRVDSSDTPPTHGPLKDVFGEYTIVTGKFNERSVLLQKPDGSEESINPILKQAFCTPPRSNRRIDCSDEVDWEGLNEIPDLGIARASVAHKHVEEFMQMMKSEEKRIVDNDIAKKMKICARMLKGKEIPDMGTDDEAEETECETAESSDEEGPVEERKENQQRKDEEEDHAPQGRAAQRKTPMPEEQTAITMTPMSDSTSVNESIDKPRHPGQTEGRSSQKRKGNEMEDSEDEAPSTAAAKRANTDRRGGPGLTVAERQEQKRLANRRKKQRVKAKRARARHEIEERALEP</sequence>
<feature type="compositionally biased region" description="Basic and acidic residues" evidence="1">
    <location>
        <begin position="171"/>
        <end position="182"/>
    </location>
</feature>
<dbReference type="EMBL" id="CAJVRC010000835">
    <property type="protein sequence ID" value="CAG8886100.1"/>
    <property type="molecule type" value="Genomic_DNA"/>
</dbReference>
<protein>
    <submittedName>
        <fullName evidence="2">Uncharacterized protein</fullName>
    </submittedName>
</protein>
<name>A0A9W4NYI0_9EURO</name>
<dbReference type="OrthoDB" id="4359575at2759"/>
<evidence type="ECO:0000256" key="1">
    <source>
        <dbReference type="SAM" id="MobiDB-lite"/>
    </source>
</evidence>
<feature type="compositionally biased region" description="Polar residues" evidence="1">
    <location>
        <begin position="205"/>
        <end position="220"/>
    </location>
</feature>
<feature type="compositionally biased region" description="Acidic residues" evidence="1">
    <location>
        <begin position="149"/>
        <end position="170"/>
    </location>
</feature>
<accession>A0A9W4NYI0</accession>
<dbReference type="AlphaFoldDB" id="A0A9W4NYI0"/>
<evidence type="ECO:0000313" key="2">
    <source>
        <dbReference type="EMBL" id="CAG8886100.1"/>
    </source>
</evidence>
<gene>
    <name evidence="2" type="ORF">PEGY_LOCUS754</name>
</gene>
<feature type="compositionally biased region" description="Basic residues" evidence="1">
    <location>
        <begin position="281"/>
        <end position="297"/>
    </location>
</feature>
<evidence type="ECO:0000313" key="3">
    <source>
        <dbReference type="Proteomes" id="UP001154252"/>
    </source>
</evidence>
<dbReference type="Proteomes" id="UP001154252">
    <property type="component" value="Unassembled WGS sequence"/>
</dbReference>
<comment type="caution">
    <text evidence="2">The sequence shown here is derived from an EMBL/GenBank/DDBJ whole genome shotgun (WGS) entry which is preliminary data.</text>
</comment>
<keyword evidence="3" id="KW-1185">Reference proteome</keyword>
<proteinExistence type="predicted"/>
<feature type="compositionally biased region" description="Basic and acidic residues" evidence="1">
    <location>
        <begin position="298"/>
        <end position="308"/>
    </location>
</feature>